<dbReference type="InterPro" id="IPR023323">
    <property type="entry name" value="Tex-like_dom_sf"/>
</dbReference>
<keyword evidence="7 9" id="KW-0539">Nucleus</keyword>
<evidence type="ECO:0000259" key="14">
    <source>
        <dbReference type="Pfam" id="PF14635"/>
    </source>
</evidence>
<feature type="compositionally biased region" description="Acidic residues" evidence="11">
    <location>
        <begin position="165"/>
        <end position="178"/>
    </location>
</feature>
<dbReference type="PIRSF" id="PIRSF036947">
    <property type="entry name" value="Spt6"/>
    <property type="match status" value="1"/>
</dbReference>
<feature type="compositionally biased region" description="Basic and acidic residues" evidence="11">
    <location>
        <begin position="127"/>
        <end position="140"/>
    </location>
</feature>
<dbReference type="Gene3D" id="1.10.10.650">
    <property type="entry name" value="RuvA domain 2-like"/>
    <property type="match status" value="1"/>
</dbReference>
<evidence type="ECO:0000256" key="6">
    <source>
        <dbReference type="ARBA" id="ARBA00023163"/>
    </source>
</evidence>
<dbReference type="FunFam" id="3.30.420.140:FF:000007">
    <property type="entry name" value="Transcription elongation factor SPT6"/>
    <property type="match status" value="1"/>
</dbReference>
<feature type="domain" description="Tex-like central region" evidence="19">
    <location>
        <begin position="519"/>
        <end position="692"/>
    </location>
</feature>
<evidence type="ECO:0000256" key="7">
    <source>
        <dbReference type="ARBA" id="ARBA00023242"/>
    </source>
</evidence>
<evidence type="ECO:0000256" key="11">
    <source>
        <dbReference type="SAM" id="MobiDB-lite"/>
    </source>
</evidence>
<dbReference type="CDD" id="cd09918">
    <property type="entry name" value="SH2_Nterm_SPT6_like"/>
    <property type="match status" value="1"/>
</dbReference>
<dbReference type="InterPro" id="IPR012337">
    <property type="entry name" value="RNaseH-like_sf"/>
</dbReference>
<feature type="domain" description="Spt6 acidic N-terminal" evidence="12">
    <location>
        <begin position="42"/>
        <end position="129"/>
    </location>
</feature>
<dbReference type="SUPFAM" id="SSF47781">
    <property type="entry name" value="RuvA domain 2-like"/>
    <property type="match status" value="2"/>
</dbReference>
<dbReference type="SUPFAM" id="SSF55550">
    <property type="entry name" value="SH2 domain"/>
    <property type="match status" value="1"/>
</dbReference>
<keyword evidence="4" id="KW-0158">Chromosome</keyword>
<organism evidence="20 21">
    <name type="scientific">Meristemomyces frigidus</name>
    <dbReference type="NCBI Taxonomy" id="1508187"/>
    <lineage>
        <taxon>Eukaryota</taxon>
        <taxon>Fungi</taxon>
        <taxon>Dikarya</taxon>
        <taxon>Ascomycota</taxon>
        <taxon>Pezizomycotina</taxon>
        <taxon>Dothideomycetes</taxon>
        <taxon>Dothideomycetidae</taxon>
        <taxon>Mycosphaerellales</taxon>
        <taxon>Teratosphaeriaceae</taxon>
        <taxon>Meristemomyces</taxon>
    </lineage>
</organism>
<dbReference type="InterPro" id="IPR042066">
    <property type="entry name" value="Spt6_death-like"/>
</dbReference>
<comment type="similarity">
    <text evidence="3 9">Belongs to the SPT6 family.</text>
</comment>
<evidence type="ECO:0000256" key="3">
    <source>
        <dbReference type="ARBA" id="ARBA00009253"/>
    </source>
</evidence>
<dbReference type="Pfam" id="PF21710">
    <property type="entry name" value="Spt6_S1"/>
    <property type="match status" value="1"/>
</dbReference>
<dbReference type="InterPro" id="IPR028231">
    <property type="entry name" value="Spt6_YqgF"/>
</dbReference>
<dbReference type="PANTHER" id="PTHR10145">
    <property type="entry name" value="TRANSCRIPTION ELONGATION FACTOR SPT6"/>
    <property type="match status" value="1"/>
</dbReference>
<dbReference type="InterPro" id="IPR032706">
    <property type="entry name" value="Spt6_HHH"/>
</dbReference>
<feature type="region of interest" description="Disordered" evidence="11">
    <location>
        <begin position="1"/>
        <end position="189"/>
    </location>
</feature>
<evidence type="ECO:0000256" key="4">
    <source>
        <dbReference type="ARBA" id="ARBA00022454"/>
    </source>
</evidence>
<dbReference type="Gene3D" id="3.30.505.10">
    <property type="entry name" value="SH2 domain"/>
    <property type="match status" value="2"/>
</dbReference>
<dbReference type="Pfam" id="PF14641">
    <property type="entry name" value="HTH_44"/>
    <property type="match status" value="1"/>
</dbReference>
<dbReference type="FunFam" id="3.30.505.10:FF:000056">
    <property type="entry name" value="Transcription elongation factor Spt6"/>
    <property type="match status" value="1"/>
</dbReference>
<dbReference type="InterPro" id="IPR010994">
    <property type="entry name" value="RuvA_2-like"/>
</dbReference>
<evidence type="ECO:0000259" key="17">
    <source>
        <dbReference type="Pfam" id="PF17674"/>
    </source>
</evidence>
<comment type="subcellular location">
    <subcellularLocation>
        <location evidence="2">Chromosome</location>
    </subcellularLocation>
    <subcellularLocation>
        <location evidence="1 9">Nucleus</location>
    </subcellularLocation>
</comment>
<comment type="function">
    <text evidence="9">Plays a role in maintenance of chromatin structure during RNA polymerase II transcription elongation thereby repressing transcription initiation from cryptic promoters. Mediates the reassembly of nucleosomes onto the promoters of at least a selected set of genes during repression; the nucleosome reassembly is essential for transcriptional repression.</text>
</comment>
<dbReference type="CDD" id="cd09928">
    <property type="entry name" value="SH2_Cterm_SPT6_like"/>
    <property type="match status" value="1"/>
</dbReference>
<reference evidence="20" key="1">
    <citation type="submission" date="2023-08" db="EMBL/GenBank/DDBJ databases">
        <title>Black Yeasts Isolated from many extreme environments.</title>
        <authorList>
            <person name="Coleine C."/>
            <person name="Stajich J.E."/>
            <person name="Selbmann L."/>
        </authorList>
    </citation>
    <scope>NUCLEOTIDE SEQUENCE</scope>
    <source>
        <strain evidence="20">CCFEE 5401</strain>
    </source>
</reference>
<dbReference type="InterPro" id="IPR037027">
    <property type="entry name" value="YqgF/RNaseH-like_dom_sf"/>
</dbReference>
<gene>
    <name evidence="20" type="ORF">LTR62_001522</name>
</gene>
<dbReference type="InterPro" id="IPR035018">
    <property type="entry name" value="Spt6_SH2_C"/>
</dbReference>
<dbReference type="Gene3D" id="3.30.420.140">
    <property type="entry name" value="YqgF/RNase H-like domain"/>
    <property type="match status" value="1"/>
</dbReference>
<comment type="caution">
    <text evidence="20">The sequence shown here is derived from an EMBL/GenBank/DDBJ whole genome shotgun (WGS) entry which is preliminary data.</text>
</comment>
<dbReference type="FunFam" id="3.30.505.10:FF:000065">
    <property type="entry name" value="Transcription elongation factor SPT6"/>
    <property type="match status" value="1"/>
</dbReference>
<evidence type="ECO:0000256" key="2">
    <source>
        <dbReference type="ARBA" id="ARBA00004286"/>
    </source>
</evidence>
<feature type="domain" description="Helix-turn-helix DNA-binding" evidence="16">
    <location>
        <begin position="305"/>
        <end position="416"/>
    </location>
</feature>
<dbReference type="GO" id="GO:0031491">
    <property type="term" value="F:nucleosome binding"/>
    <property type="evidence" value="ECO:0007669"/>
    <property type="project" value="TreeGrafter"/>
</dbReference>
<feature type="coiled-coil region" evidence="10">
    <location>
        <begin position="1063"/>
        <end position="1106"/>
    </location>
</feature>
<feature type="compositionally biased region" description="Acidic residues" evidence="11">
    <location>
        <begin position="63"/>
        <end position="72"/>
    </location>
</feature>
<accession>A0AAN7TTT0</accession>
<dbReference type="Pfam" id="PF14633">
    <property type="entry name" value="SH2_2"/>
    <property type="match status" value="1"/>
</dbReference>
<evidence type="ECO:0000259" key="12">
    <source>
        <dbReference type="Pfam" id="PF14632"/>
    </source>
</evidence>
<evidence type="ECO:0000256" key="9">
    <source>
        <dbReference type="PIRNR" id="PIRNR036947"/>
    </source>
</evidence>
<feature type="compositionally biased region" description="Acidic residues" evidence="11">
    <location>
        <begin position="13"/>
        <end position="24"/>
    </location>
</feature>
<name>A0AAN7TTT0_9PEZI</name>
<proteinExistence type="inferred from homology"/>
<dbReference type="GO" id="GO:0008023">
    <property type="term" value="C:transcription elongation factor complex"/>
    <property type="evidence" value="ECO:0007669"/>
    <property type="project" value="TreeGrafter"/>
</dbReference>
<dbReference type="FunFam" id="1.10.10.2740:FF:000002">
    <property type="entry name" value="Transcription elongation factor Spt6"/>
    <property type="match status" value="1"/>
</dbReference>
<dbReference type="Pfam" id="PF17674">
    <property type="entry name" value="HHH_9"/>
    <property type="match status" value="1"/>
</dbReference>
<evidence type="ECO:0000259" key="16">
    <source>
        <dbReference type="Pfam" id="PF14641"/>
    </source>
</evidence>
<dbReference type="PANTHER" id="PTHR10145:SF6">
    <property type="entry name" value="TRANSCRIPTION ELONGATION FACTOR SPT6"/>
    <property type="match status" value="1"/>
</dbReference>
<dbReference type="Gene3D" id="1.10.3500.10">
    <property type="entry name" value="Tex N-terminal region-like"/>
    <property type="match status" value="1"/>
</dbReference>
<dbReference type="Pfam" id="PF14635">
    <property type="entry name" value="HHH_7"/>
    <property type="match status" value="1"/>
</dbReference>
<dbReference type="SUPFAM" id="SSF158832">
    <property type="entry name" value="Tex N-terminal region-like"/>
    <property type="match status" value="1"/>
</dbReference>
<protein>
    <recommendedName>
        <fullName evidence="9">Transcription elongation factor Spt6</fullName>
    </recommendedName>
</protein>
<evidence type="ECO:0000313" key="20">
    <source>
        <dbReference type="EMBL" id="KAK5115322.1"/>
    </source>
</evidence>
<sequence length="1446" mass="165703">MGDYFDVAAAVGSDEDEEFDEETGEPINGVRKARTQNGDLNDSSEEEEEDDEEEARRIREGFIVDEDEEDEEAKQRRREKRKRRREEKGEEEEQLDQDDLELIGIKAPEDERVQGEPNKFKRLKRGHREERAASETRGVEDIFSDDEEGADGAAARSRTFGYPGDDLDDFIEDDEFPDEERGMLDEDAGIRAPKRAGYAELQNLKDSGLSEAAMEDMRVAFGDGDEFGWALDQERKFNEDAMDADNEKTYELKDVFEPSQLAEKMLTDADNVIRSTDVPERFQELRKPYRDLSELSEDEREAREMEEATWITSIIWPRRRMDPRLKEPFEKAVKQVLHFMNVDNYEPPFIFQNRKDYLIHSEQVPESPGPNGDGQRYKTQAEKLLGQEDLWTILDQDLKFRAFEEKRSAIQDGVEAVKKIVVDFSDTVFDDLVPDAAIIDDLQDLQDYLNFQYSQQLKDISIEQAEANGTQKRARSTRGIWDKVRSGSAYHLVRAFGISADAVARNAQRVGNHTFTDDTDQCPDDLADTLVQAPEFNTGDDVQAAAKAMFVEELVMSPRMRRHLRKVYYAQLVFDVHRTEKGAKVIDEEHPYYEFKYLRNQEIKVIFDRPELFLKMLAAEHEGLIEVVVRLQKEKKVKDELYRAIESDNFSEVADAWNRLRRQCIDTALTKLHKVIARGVKDTVKNECENRVAADCRKAYQERLDQSPYRPTGMVLGTIPRVLAITNGAGNKGDAICWAYMEETGRVQENGKFSDLRLGNQEKFLPEGQDVAGFVELVERRKPDVVAVSGFSVEARNLYKDLQAIIKEKELRGATYEDRETDREMQDDLEVIIVQDEVARLYHTTERAEKEFPTMPPMTRYCVALARYMQDPLREYAALGEGITAVSFDPNQGLIPKDKLLRALNTAMQDMVNLVGVDINAAVADEYTAPLLQHVCGLGPRKAKHLVNIIRRNGGDVISREELITGDEDRQIQQAVGPTIYVNCSSSIYIRWTDVEGEGPEADPLDGTRIHPEDYDLARKIAADALELDEEDVKAEVDENGASAVVKRLFKDEQQDRVNDLVLEEYAEQLEMQMHQRKRATLETIRAELQQSYEELRHNFNYLSSEQIFIMLTGETRDTLQEGMIVSASVKRTFGDHIETRLDCGMLGTVADSEFPEEIFQAVQDGSREPRQIWATHQVIRGKVKFLNKKTLEAELTLREVEMRRPFRRQLDHGLDEWDEELEARDRKDARKVVDKETGRAQRVIKHPDFRPFNTAQAIEFLGGMSRGSCVIRPSSMGPDHLAVTWKVFDGVFKHIDVLELDKENEFSVGRVLRIGGKWSYSDLDELIAEHVRTMAKKVEEMMGDERYQKGSRTQTEQWLTTYTEANPRRSMYAFCLDHKYPGYFLLCFKAGQNAPLASWPVKVIPNAFELKGNKYPDMRALKNGFKLLFANQGPGGAGANGVPRR</sequence>
<dbReference type="InterPro" id="IPR023319">
    <property type="entry name" value="Tex-like_HTH_dom_sf"/>
</dbReference>
<dbReference type="GO" id="GO:0140673">
    <property type="term" value="P:transcription elongation-coupled chromatin remodeling"/>
    <property type="evidence" value="ECO:0007669"/>
    <property type="project" value="InterPro"/>
</dbReference>
<dbReference type="InterPro" id="IPR035420">
    <property type="entry name" value="Spt6_SH2"/>
</dbReference>
<comment type="function">
    <text evidence="8">Histone H3-H4 chaperone that plays a role in maintenance of chromatin structure during RNA polymerase II transcription elongation thereby repressing transcription initiation from cryptic promoters. Mediates the reassembly of nucleosomes onto the promoters of at least a selected set of genes during repression; the nucleosome reassembly is essential for transcriptional repression. Essential for viability.</text>
</comment>
<evidence type="ECO:0000259" key="18">
    <source>
        <dbReference type="Pfam" id="PF21710"/>
    </source>
</evidence>
<feature type="compositionally biased region" description="Acidic residues" evidence="11">
    <location>
        <begin position="42"/>
        <end position="53"/>
    </location>
</feature>
<dbReference type="InterPro" id="IPR055179">
    <property type="entry name" value="Tex-like_central_region"/>
</dbReference>
<feature type="compositionally biased region" description="Acidic residues" evidence="11">
    <location>
        <begin position="89"/>
        <end position="101"/>
    </location>
</feature>
<dbReference type="GO" id="GO:0034728">
    <property type="term" value="P:nucleosome organization"/>
    <property type="evidence" value="ECO:0007669"/>
    <property type="project" value="TreeGrafter"/>
</dbReference>
<feature type="domain" description="Transcription elongation factor Spt6 helix-hairpin-helix motif" evidence="14">
    <location>
        <begin position="882"/>
        <end position="990"/>
    </location>
</feature>
<dbReference type="GO" id="GO:0003677">
    <property type="term" value="F:DNA binding"/>
    <property type="evidence" value="ECO:0007669"/>
    <property type="project" value="InterPro"/>
</dbReference>
<keyword evidence="5" id="KW-0727">SH2 domain</keyword>
<feature type="domain" description="Spt6 SH2" evidence="13">
    <location>
        <begin position="1218"/>
        <end position="1428"/>
    </location>
</feature>
<keyword evidence="10" id="KW-0175">Coiled coil</keyword>
<dbReference type="InterPro" id="IPR049540">
    <property type="entry name" value="Spt6-like_S1"/>
</dbReference>
<feature type="compositionally biased region" description="Basic residues" evidence="11">
    <location>
        <begin position="75"/>
        <end position="85"/>
    </location>
</feature>
<evidence type="ECO:0000256" key="5">
    <source>
        <dbReference type="ARBA" id="ARBA00022999"/>
    </source>
</evidence>
<dbReference type="Pfam" id="PF22706">
    <property type="entry name" value="Tex_central_region"/>
    <property type="match status" value="1"/>
</dbReference>
<feature type="domain" description="HHH" evidence="17">
    <location>
        <begin position="1003"/>
        <end position="1036"/>
    </location>
</feature>
<feature type="domain" description="Spt6-like S1/OB" evidence="18">
    <location>
        <begin position="1107"/>
        <end position="1201"/>
    </location>
</feature>
<dbReference type="InterPro" id="IPR028088">
    <property type="entry name" value="Spt6_HTH_DNA-bd_dom"/>
</dbReference>
<dbReference type="EMBL" id="JAVRRL010000013">
    <property type="protein sequence ID" value="KAK5115322.1"/>
    <property type="molecule type" value="Genomic_DNA"/>
</dbReference>
<evidence type="ECO:0000256" key="8">
    <source>
        <dbReference type="ARBA" id="ARBA00093389"/>
    </source>
</evidence>
<dbReference type="Pfam" id="PF14632">
    <property type="entry name" value="SPT6_acidic"/>
    <property type="match status" value="1"/>
</dbReference>
<dbReference type="GO" id="GO:0005694">
    <property type="term" value="C:chromosome"/>
    <property type="evidence" value="ECO:0007669"/>
    <property type="project" value="UniProtKB-SubCell"/>
</dbReference>
<dbReference type="InterPro" id="IPR041692">
    <property type="entry name" value="HHH_9"/>
</dbReference>
<evidence type="ECO:0000313" key="21">
    <source>
        <dbReference type="Proteomes" id="UP001310890"/>
    </source>
</evidence>
<evidence type="ECO:0000256" key="10">
    <source>
        <dbReference type="SAM" id="Coils"/>
    </source>
</evidence>
<evidence type="ECO:0000259" key="13">
    <source>
        <dbReference type="Pfam" id="PF14633"/>
    </source>
</evidence>
<dbReference type="InterPro" id="IPR028083">
    <property type="entry name" value="Spt6_acidic_N_dom"/>
</dbReference>
<dbReference type="Proteomes" id="UP001310890">
    <property type="component" value="Unassembled WGS sequence"/>
</dbReference>
<dbReference type="Pfam" id="PF14639">
    <property type="entry name" value="YqgF"/>
    <property type="match status" value="1"/>
</dbReference>
<dbReference type="SUPFAM" id="SSF53098">
    <property type="entry name" value="Ribonuclease H-like"/>
    <property type="match status" value="1"/>
</dbReference>
<dbReference type="Gene3D" id="1.10.10.2740">
    <property type="entry name" value="Spt6, Death-like domain"/>
    <property type="match status" value="1"/>
</dbReference>
<dbReference type="GO" id="GO:0042393">
    <property type="term" value="F:histone binding"/>
    <property type="evidence" value="ECO:0007669"/>
    <property type="project" value="TreeGrafter"/>
</dbReference>
<evidence type="ECO:0000259" key="15">
    <source>
        <dbReference type="Pfam" id="PF14639"/>
    </source>
</evidence>
<dbReference type="InterPro" id="IPR017072">
    <property type="entry name" value="TF_Spt6"/>
</dbReference>
<evidence type="ECO:0000256" key="1">
    <source>
        <dbReference type="ARBA" id="ARBA00004123"/>
    </source>
</evidence>
<dbReference type="Gene3D" id="1.10.150.850">
    <property type="entry name" value="Spt6, helix-hairpin-helix domain"/>
    <property type="match status" value="1"/>
</dbReference>
<dbReference type="InterPro" id="IPR036860">
    <property type="entry name" value="SH2_dom_sf"/>
</dbReference>
<feature type="domain" description="Transcription elongation factor Spt6 YqgF" evidence="15">
    <location>
        <begin position="717"/>
        <end position="879"/>
    </location>
</feature>
<keyword evidence="6 9" id="KW-0804">Transcription</keyword>
<evidence type="ECO:0000259" key="19">
    <source>
        <dbReference type="Pfam" id="PF22706"/>
    </source>
</evidence>
<dbReference type="InterPro" id="IPR035019">
    <property type="entry name" value="Spt6_SH2_N"/>
</dbReference>